<organism evidence="1 2">
    <name type="scientific">Lindgomyces ingoldianus</name>
    <dbReference type="NCBI Taxonomy" id="673940"/>
    <lineage>
        <taxon>Eukaryota</taxon>
        <taxon>Fungi</taxon>
        <taxon>Dikarya</taxon>
        <taxon>Ascomycota</taxon>
        <taxon>Pezizomycotina</taxon>
        <taxon>Dothideomycetes</taxon>
        <taxon>Pleosporomycetidae</taxon>
        <taxon>Pleosporales</taxon>
        <taxon>Lindgomycetaceae</taxon>
        <taxon>Lindgomyces</taxon>
    </lineage>
</organism>
<accession>A0ACB6QNR4</accession>
<proteinExistence type="predicted"/>
<reference evidence="1" key="1">
    <citation type="journal article" date="2020" name="Stud. Mycol.">
        <title>101 Dothideomycetes genomes: a test case for predicting lifestyles and emergence of pathogens.</title>
        <authorList>
            <person name="Haridas S."/>
            <person name="Albert R."/>
            <person name="Binder M."/>
            <person name="Bloem J."/>
            <person name="Labutti K."/>
            <person name="Salamov A."/>
            <person name="Andreopoulos B."/>
            <person name="Baker S."/>
            <person name="Barry K."/>
            <person name="Bills G."/>
            <person name="Bluhm B."/>
            <person name="Cannon C."/>
            <person name="Castanera R."/>
            <person name="Culley D."/>
            <person name="Daum C."/>
            <person name="Ezra D."/>
            <person name="Gonzalez J."/>
            <person name="Henrissat B."/>
            <person name="Kuo A."/>
            <person name="Liang C."/>
            <person name="Lipzen A."/>
            <person name="Lutzoni F."/>
            <person name="Magnuson J."/>
            <person name="Mondo S."/>
            <person name="Nolan M."/>
            <person name="Ohm R."/>
            <person name="Pangilinan J."/>
            <person name="Park H.-J."/>
            <person name="Ramirez L."/>
            <person name="Alfaro M."/>
            <person name="Sun H."/>
            <person name="Tritt A."/>
            <person name="Yoshinaga Y."/>
            <person name="Zwiers L.-H."/>
            <person name="Turgeon B."/>
            <person name="Goodwin S."/>
            <person name="Spatafora J."/>
            <person name="Crous P."/>
            <person name="Grigoriev I."/>
        </authorList>
    </citation>
    <scope>NUCLEOTIDE SEQUENCE</scope>
    <source>
        <strain evidence="1">ATCC 200398</strain>
    </source>
</reference>
<sequence length="179" mass="16738">MRASIFISAPIFAIAALAQDSSSSVDAFPQTSRLTQTNSLGVITGQPAAATSIPDQPPAVTSQPAVATSVGEANNVPAGLSGINTILLPGTAGANSTRTLVVSANNSTTVTLTNATPSGSGGASGSAGTVTGTGAGASGTGRASASGSGTAAKSTGAAATMRAVAGSVAGVGAFVAAFL</sequence>
<dbReference type="EMBL" id="MU003514">
    <property type="protein sequence ID" value="KAF2468659.1"/>
    <property type="molecule type" value="Genomic_DNA"/>
</dbReference>
<keyword evidence="2" id="KW-1185">Reference proteome</keyword>
<evidence type="ECO:0000313" key="1">
    <source>
        <dbReference type="EMBL" id="KAF2468659.1"/>
    </source>
</evidence>
<evidence type="ECO:0000313" key="2">
    <source>
        <dbReference type="Proteomes" id="UP000799755"/>
    </source>
</evidence>
<dbReference type="Proteomes" id="UP000799755">
    <property type="component" value="Unassembled WGS sequence"/>
</dbReference>
<protein>
    <submittedName>
        <fullName evidence="1">Uncharacterized protein</fullName>
    </submittedName>
</protein>
<gene>
    <name evidence="1" type="ORF">BDR25DRAFT_315666</name>
</gene>
<name>A0ACB6QNR4_9PLEO</name>
<comment type="caution">
    <text evidence="1">The sequence shown here is derived from an EMBL/GenBank/DDBJ whole genome shotgun (WGS) entry which is preliminary data.</text>
</comment>